<organism evidence="1 2">
    <name type="scientific">Parafrankia soli</name>
    <dbReference type="NCBI Taxonomy" id="2599596"/>
    <lineage>
        <taxon>Bacteria</taxon>
        <taxon>Bacillati</taxon>
        <taxon>Actinomycetota</taxon>
        <taxon>Actinomycetes</taxon>
        <taxon>Frankiales</taxon>
        <taxon>Frankiaceae</taxon>
        <taxon>Parafrankia</taxon>
    </lineage>
</organism>
<gene>
    <name evidence="1" type="ORF">BBK14_19905</name>
</gene>
<sequence>MTEDLPPEPVASLLAAGHPERVWELLPSLTFGDALRVASLLHRTGWRPGGRGNGHGDAHPRRSAALFDLLVRTNQQVGLGRSGRDAASALRFPPVARGLTGLGIATAAQPSLAPDTGLIALVHRDGSFRVDHLTIWDPWSCRRVWWHPLPRGLGGGRFTRLLFAADGQIFACHRPDRFPREPERLLVFGYDAGSLVVRELDSAPSGFYALAPMPAGPDEAVCAVHADGEMTVWPAVPDGAPGHPRPPSVRLPIPAGHELDVGLRPDANLAVSADGERICLVTRRRPGTARQVTVADRRTGKELAAATLESAVAEVSFLPDGETAASRAGSTVSFFGGSAPVADWPVGPAQRVLFLPDGEHVLVAHASGSIEVHTWPDRALVGFLSGPEFLITLTVSPAGDRVVALGERGRVQTTVWDSAVLRLLHRPLAEAAPRAPALVRAMSAQAAGDRWELQLRALAALLEHRPQPGRRE</sequence>
<accession>A0A1S1PYA0</accession>
<dbReference type="OrthoDB" id="3985590at2"/>
<dbReference type="InterPro" id="IPR015943">
    <property type="entry name" value="WD40/YVTN_repeat-like_dom_sf"/>
</dbReference>
<dbReference type="SUPFAM" id="SSF50969">
    <property type="entry name" value="YVTN repeat-like/Quinoprotein amine dehydrogenase"/>
    <property type="match status" value="1"/>
</dbReference>
<evidence type="ECO:0000313" key="1">
    <source>
        <dbReference type="EMBL" id="OHV27643.1"/>
    </source>
</evidence>
<dbReference type="AlphaFoldDB" id="A0A1S1PYA0"/>
<dbReference type="InterPro" id="IPR011044">
    <property type="entry name" value="Quino_amine_DH_bsu"/>
</dbReference>
<dbReference type="Proteomes" id="UP000179769">
    <property type="component" value="Unassembled WGS sequence"/>
</dbReference>
<dbReference type="Gene3D" id="2.130.10.10">
    <property type="entry name" value="YVTN repeat-like/Quinoprotein amine dehydrogenase"/>
    <property type="match status" value="1"/>
</dbReference>
<proteinExistence type="predicted"/>
<keyword evidence="2" id="KW-1185">Reference proteome</keyword>
<dbReference type="EMBL" id="MAXA01000219">
    <property type="protein sequence ID" value="OHV27643.1"/>
    <property type="molecule type" value="Genomic_DNA"/>
</dbReference>
<evidence type="ECO:0008006" key="3">
    <source>
        <dbReference type="Google" id="ProtNLM"/>
    </source>
</evidence>
<evidence type="ECO:0000313" key="2">
    <source>
        <dbReference type="Proteomes" id="UP000179769"/>
    </source>
</evidence>
<protein>
    <recommendedName>
        <fullName evidence="3">WD40 repeat domain-containing protein</fullName>
    </recommendedName>
</protein>
<name>A0A1S1PYA0_9ACTN</name>
<reference evidence="2" key="1">
    <citation type="submission" date="2016-07" db="EMBL/GenBank/DDBJ databases">
        <title>Frankia sp. NRRL B-16219 Genome sequencing.</title>
        <authorList>
            <person name="Ghodhbane-Gtari F."/>
            <person name="Swanson E."/>
            <person name="Gueddou A."/>
            <person name="Louati M."/>
            <person name="Nouioui I."/>
            <person name="Hezbri K."/>
            <person name="Abebe-Akele F."/>
            <person name="Simpson S."/>
            <person name="Morris K."/>
            <person name="Thomas K."/>
            <person name="Gtari M."/>
            <person name="Tisa L.S."/>
        </authorList>
    </citation>
    <scope>NUCLEOTIDE SEQUENCE [LARGE SCALE GENOMIC DNA]</scope>
    <source>
        <strain evidence="2">NRRL B-16219</strain>
    </source>
</reference>
<comment type="caution">
    <text evidence="1">The sequence shown here is derived from an EMBL/GenBank/DDBJ whole genome shotgun (WGS) entry which is preliminary data.</text>
</comment>